<evidence type="ECO:0000256" key="1">
    <source>
        <dbReference type="PIRSR" id="PIRSR006661-1"/>
    </source>
</evidence>
<dbReference type="NCBIfam" id="TIGR00268">
    <property type="entry name" value="ATP-dependent sacrificial sulfur transferase LarE"/>
    <property type="match status" value="1"/>
</dbReference>
<evidence type="ECO:0000259" key="2">
    <source>
        <dbReference type="Pfam" id="PF00733"/>
    </source>
</evidence>
<dbReference type="InterPro" id="IPR005232">
    <property type="entry name" value="LarE"/>
</dbReference>
<dbReference type="InterPro" id="IPR001962">
    <property type="entry name" value="Asn_synthase"/>
</dbReference>
<dbReference type="PIRSF" id="PIRSF006661">
    <property type="entry name" value="PP-lp_UCP006661"/>
    <property type="match status" value="1"/>
</dbReference>
<organism evidence="3 4">
    <name type="scientific">candidate division TA06 bacterium DG_78</name>
    <dbReference type="NCBI Taxonomy" id="1703772"/>
    <lineage>
        <taxon>Bacteria</taxon>
        <taxon>Bacteria division TA06</taxon>
    </lineage>
</organism>
<feature type="active site" description="Nucleophile and sulfur donor" evidence="1">
    <location>
        <position position="174"/>
    </location>
</feature>
<dbReference type="EMBL" id="LJNI01000036">
    <property type="protein sequence ID" value="KPJ73314.1"/>
    <property type="molecule type" value="Genomic_DNA"/>
</dbReference>
<evidence type="ECO:0000313" key="4">
    <source>
        <dbReference type="Proteomes" id="UP000051012"/>
    </source>
</evidence>
<protein>
    <recommendedName>
        <fullName evidence="2">Asparagine synthetase domain-containing protein</fullName>
    </recommendedName>
</protein>
<dbReference type="InterPro" id="IPR014729">
    <property type="entry name" value="Rossmann-like_a/b/a_fold"/>
</dbReference>
<dbReference type="AlphaFoldDB" id="A0A0S7YEX0"/>
<dbReference type="Gene3D" id="3.40.50.620">
    <property type="entry name" value="HUPs"/>
    <property type="match status" value="1"/>
</dbReference>
<accession>A0A0S7YEX0</accession>
<dbReference type="GO" id="GO:0004066">
    <property type="term" value="F:asparagine synthase (glutamine-hydrolyzing) activity"/>
    <property type="evidence" value="ECO:0007669"/>
    <property type="project" value="InterPro"/>
</dbReference>
<dbReference type="GO" id="GO:0016783">
    <property type="term" value="F:sulfurtransferase activity"/>
    <property type="evidence" value="ECO:0007669"/>
    <property type="project" value="InterPro"/>
</dbReference>
<feature type="domain" description="Asparagine synthetase" evidence="2">
    <location>
        <begin position="23"/>
        <end position="81"/>
    </location>
</feature>
<dbReference type="SUPFAM" id="SSF52402">
    <property type="entry name" value="Adenine nucleotide alpha hydrolases-like"/>
    <property type="match status" value="1"/>
</dbReference>
<dbReference type="InterPro" id="IPR052188">
    <property type="entry name" value="Ni-pincer_cofactor_biosynth"/>
</dbReference>
<name>A0A0S7YEX0_UNCT6</name>
<dbReference type="Pfam" id="PF00733">
    <property type="entry name" value="Asn_synthase"/>
    <property type="match status" value="1"/>
</dbReference>
<sequence length="262" mass="29858">MKTLKKLNKLRGILKRCTGAVVAFSGGVDSSLLLKVAQDILGDHVIAVTAVSSLYPRDEVITAKRIAKRIKCQHRIIRSNELHIATFIKNPKNRCYYCKIELFKKIKKIASYYGYSVIEASNKSDLRDFRPGLRAVRKLGVKSPLIEAGLRKDEIRALARKFGLPNWNKPSMACLASRIPYGTQIQSTILKRIASAERYVKKLRVTQVRVRDHYPIARIEILPRDMKKILGNHDKIVAYFKKLGYKFITLDIEGYQSGSLNR</sequence>
<dbReference type="CDD" id="cd01990">
    <property type="entry name" value="LarE-like"/>
    <property type="match status" value="1"/>
</dbReference>
<dbReference type="GO" id="GO:0006529">
    <property type="term" value="P:asparagine biosynthetic process"/>
    <property type="evidence" value="ECO:0007669"/>
    <property type="project" value="InterPro"/>
</dbReference>
<dbReference type="PANTHER" id="PTHR43169">
    <property type="entry name" value="EXSB FAMILY PROTEIN"/>
    <property type="match status" value="1"/>
</dbReference>
<comment type="caution">
    <text evidence="3">The sequence shown here is derived from an EMBL/GenBank/DDBJ whole genome shotgun (WGS) entry which is preliminary data.</text>
</comment>
<dbReference type="Proteomes" id="UP000051012">
    <property type="component" value="Unassembled WGS sequence"/>
</dbReference>
<evidence type="ECO:0000313" key="3">
    <source>
        <dbReference type="EMBL" id="KPJ73314.1"/>
    </source>
</evidence>
<dbReference type="PANTHER" id="PTHR43169:SF2">
    <property type="entry name" value="NAD_GMP SYNTHASE DOMAIN-CONTAINING PROTEIN"/>
    <property type="match status" value="1"/>
</dbReference>
<reference evidence="3 4" key="1">
    <citation type="journal article" date="2015" name="Microbiome">
        <title>Genomic resolution of linkages in carbon, nitrogen, and sulfur cycling among widespread estuary sediment bacteria.</title>
        <authorList>
            <person name="Baker B.J."/>
            <person name="Lazar C.S."/>
            <person name="Teske A.P."/>
            <person name="Dick G.J."/>
        </authorList>
    </citation>
    <scope>NUCLEOTIDE SEQUENCE [LARGE SCALE GENOMIC DNA]</scope>
    <source>
        <strain evidence="3">DG_78</strain>
    </source>
</reference>
<gene>
    <name evidence="3" type="ORF">AMJ52_03905</name>
</gene>
<dbReference type="PATRIC" id="fig|1703772.3.peg.1318"/>
<proteinExistence type="predicted"/>